<dbReference type="Gene3D" id="1.25.40.10">
    <property type="entry name" value="Tetratricopeptide repeat domain"/>
    <property type="match status" value="2"/>
</dbReference>
<keyword evidence="4" id="KW-1185">Reference proteome</keyword>
<evidence type="ECO:0000259" key="2">
    <source>
        <dbReference type="Pfam" id="PF17128"/>
    </source>
</evidence>
<dbReference type="RefSeq" id="WP_204013625.1">
    <property type="nucleotide sequence ID" value="NZ_BOPG01000122.1"/>
</dbReference>
<dbReference type="InterPro" id="IPR019734">
    <property type="entry name" value="TPR_rpt"/>
</dbReference>
<keyword evidence="1" id="KW-0802">TPR repeat</keyword>
<reference evidence="3" key="1">
    <citation type="submission" date="2021-01" db="EMBL/GenBank/DDBJ databases">
        <title>Whole genome shotgun sequence of Virgisporangium aurantiacum NBRC 16421.</title>
        <authorList>
            <person name="Komaki H."/>
            <person name="Tamura T."/>
        </authorList>
    </citation>
    <scope>NUCLEOTIDE SEQUENCE</scope>
    <source>
        <strain evidence="3">NBRC 16421</strain>
    </source>
</reference>
<dbReference type="SUPFAM" id="SSF48452">
    <property type="entry name" value="TPR-like"/>
    <property type="match status" value="2"/>
</dbReference>
<gene>
    <name evidence="3" type="ORF">Vau01_121210</name>
</gene>
<sequence>MTSPFLLPDAPADLAARIRAGGAVAWEHPVTIDTYATGAPEALPVFSESRVYQGSTGRIYPLPLIERIDAVKAPRAWDAFHLENPWVRLMVLPALGGRIHVGYDKVAGYDFFYRNNVIKPALVGLTGPWISGGVEFNWPQHHRPATYLPVDAEIETAPDGSVTVWCTDHDPFARMRASHGVTLRPDSALIELRVRLHNRTEERQTFLWWANVAARSHDRYQSFFPPDVRFVADHARRAVTAFPRADRPYYGVVYPARVDTAHPDADRLDFYANIPVPTSYMILETRDDFFGGYDHAADAGFVHWADRRIAPGKKQWTWGNAPFGHAWDRQLTDADGPYVELMAGVFTDNQPDFSYLAPGEVREFSQYWYPISRIGVPLHATTRAALSLERTDAGLRVGLASPTRHSIRIVARTAAGDRVEHPAEVGPDEPVIVVLDLDVGSVRDVSVEVLEGELSIAHWSAPEESGAEPTVATAPPAPHEIASSDELYLTGVHVAQYRHPTRDPEPYWREAVARDPGDSRPLVALAAQAYRRAEYAAAQELLTRAIARQTRHNSNPADTEAYYRLGLVLLRLGREGEALDAFGRAQWSLPWSAPARLELARADLRADRPDDALARRLDSADPRAAAIAVIALRRLDRRAEADATLARALRDDPRDRWLRSLAGSPDDLDGRTLIDLAGEYRRVGDTTAALELLARAAYAPASDAGDTRPVAGYLSAAILLERARLDDAATARWRDLDGVFPAGLDEHDALATAAELDPNDPTAPDLLGIWLYDAGRRAEALAAWRRARHAGGDRAVLLRNLALATATVEGDEHSAARIYDAAIRRSEGSARLLLERDILARRLEEPAESRLARLDAHPGSIEKRDDLVVLRADLLTDLGRAAEALDLLDGRTLRAWEGGEGLALAARDRACLTLARAALARGDRFGAFAETDRALSVPHSLGEDRHLLDSLAEIRYLRGLALGDRAEWAAGVDDPADPVRHPERVVDAATAYVGFCALALGDEDRAERCWAAIEERASRLRETADRVDYFATSVPELSLFGLDTGHVARQAAELERLARAGRSAAGGRRPTLVD</sequence>
<feature type="domain" description="DUF5107" evidence="2">
    <location>
        <begin position="59"/>
        <end position="371"/>
    </location>
</feature>
<comment type="caution">
    <text evidence="3">The sequence shown here is derived from an EMBL/GenBank/DDBJ whole genome shotgun (WGS) entry which is preliminary data.</text>
</comment>
<dbReference type="PROSITE" id="PS50005">
    <property type="entry name" value="TPR"/>
    <property type="match status" value="1"/>
</dbReference>
<evidence type="ECO:0000313" key="3">
    <source>
        <dbReference type="EMBL" id="GIJ64605.1"/>
    </source>
</evidence>
<protein>
    <recommendedName>
        <fullName evidence="2">DUF5107 domain-containing protein</fullName>
    </recommendedName>
</protein>
<dbReference type="Pfam" id="PF17128">
    <property type="entry name" value="DUF5107"/>
    <property type="match status" value="1"/>
</dbReference>
<accession>A0A8J3ZMB7</accession>
<evidence type="ECO:0000256" key="1">
    <source>
        <dbReference type="PROSITE-ProRule" id="PRU00339"/>
    </source>
</evidence>
<dbReference type="InterPro" id="IPR033396">
    <property type="entry name" value="DUF5107"/>
</dbReference>
<proteinExistence type="predicted"/>
<evidence type="ECO:0000313" key="4">
    <source>
        <dbReference type="Proteomes" id="UP000612585"/>
    </source>
</evidence>
<name>A0A8J3ZMB7_9ACTN</name>
<dbReference type="AlphaFoldDB" id="A0A8J3ZMB7"/>
<dbReference type="InterPro" id="IPR011990">
    <property type="entry name" value="TPR-like_helical_dom_sf"/>
</dbReference>
<organism evidence="3 4">
    <name type="scientific">Virgisporangium aurantiacum</name>
    <dbReference type="NCBI Taxonomy" id="175570"/>
    <lineage>
        <taxon>Bacteria</taxon>
        <taxon>Bacillati</taxon>
        <taxon>Actinomycetota</taxon>
        <taxon>Actinomycetes</taxon>
        <taxon>Micromonosporales</taxon>
        <taxon>Micromonosporaceae</taxon>
        <taxon>Virgisporangium</taxon>
    </lineage>
</organism>
<feature type="repeat" description="TPR" evidence="1">
    <location>
        <begin position="559"/>
        <end position="592"/>
    </location>
</feature>
<dbReference type="EMBL" id="BOPG01000122">
    <property type="protein sequence ID" value="GIJ64605.1"/>
    <property type="molecule type" value="Genomic_DNA"/>
</dbReference>
<dbReference type="Proteomes" id="UP000612585">
    <property type="component" value="Unassembled WGS sequence"/>
</dbReference>